<evidence type="ECO:0000259" key="1">
    <source>
        <dbReference type="Pfam" id="PF13966"/>
    </source>
</evidence>
<protein>
    <recommendedName>
        <fullName evidence="1">Reverse transcriptase zinc-binding domain-containing protein</fullName>
    </recommendedName>
</protein>
<dbReference type="EMBL" id="RXIC02000066">
    <property type="protein sequence ID" value="KAB1201451.1"/>
    <property type="molecule type" value="Genomic_DNA"/>
</dbReference>
<keyword evidence="3" id="KW-1185">Reference proteome</keyword>
<sequence>MVQEIVSGTAWRWPDSAFWRDIELQTPPCFHPWPNRADSLLWLSSLNGEFSVASAYSSLKPSRRKVPWSDIIWGPSHIPRFSFIVWLTLKERLTTKMYLRSRGLGIDNRCVLCSDGEEDDEHLFFKCPFSQRIWIILLDRCGVARNLVVWKDVVGWMSRRV</sequence>
<accession>A0A6A1UMF4</accession>
<dbReference type="AlphaFoldDB" id="A0A6A1UMF4"/>
<evidence type="ECO:0000313" key="2">
    <source>
        <dbReference type="EMBL" id="KAB1201451.1"/>
    </source>
</evidence>
<organism evidence="2 3">
    <name type="scientific">Morella rubra</name>
    <name type="common">Chinese bayberry</name>
    <dbReference type="NCBI Taxonomy" id="262757"/>
    <lineage>
        <taxon>Eukaryota</taxon>
        <taxon>Viridiplantae</taxon>
        <taxon>Streptophyta</taxon>
        <taxon>Embryophyta</taxon>
        <taxon>Tracheophyta</taxon>
        <taxon>Spermatophyta</taxon>
        <taxon>Magnoliopsida</taxon>
        <taxon>eudicotyledons</taxon>
        <taxon>Gunneridae</taxon>
        <taxon>Pentapetalae</taxon>
        <taxon>rosids</taxon>
        <taxon>fabids</taxon>
        <taxon>Fagales</taxon>
        <taxon>Myricaceae</taxon>
        <taxon>Morella</taxon>
    </lineage>
</organism>
<reference evidence="2 3" key="1">
    <citation type="journal article" date="2019" name="Plant Biotechnol. J.">
        <title>The red bayberry genome and genetic basis of sex determination.</title>
        <authorList>
            <person name="Jia H.M."/>
            <person name="Jia H.J."/>
            <person name="Cai Q.L."/>
            <person name="Wang Y."/>
            <person name="Zhao H.B."/>
            <person name="Yang W.F."/>
            <person name="Wang G.Y."/>
            <person name="Li Y.H."/>
            <person name="Zhan D.L."/>
            <person name="Shen Y.T."/>
            <person name="Niu Q.F."/>
            <person name="Chang L."/>
            <person name="Qiu J."/>
            <person name="Zhao L."/>
            <person name="Xie H.B."/>
            <person name="Fu W.Y."/>
            <person name="Jin J."/>
            <person name="Li X.W."/>
            <person name="Jiao Y."/>
            <person name="Zhou C.C."/>
            <person name="Tu T."/>
            <person name="Chai C.Y."/>
            <person name="Gao J.L."/>
            <person name="Fan L.J."/>
            <person name="van de Weg E."/>
            <person name="Wang J.Y."/>
            <person name="Gao Z.S."/>
        </authorList>
    </citation>
    <scope>NUCLEOTIDE SEQUENCE [LARGE SCALE GENOMIC DNA]</scope>
    <source>
        <tissue evidence="2">Leaves</tissue>
    </source>
</reference>
<comment type="caution">
    <text evidence="2">The sequence shown here is derived from an EMBL/GenBank/DDBJ whole genome shotgun (WGS) entry which is preliminary data.</text>
</comment>
<dbReference type="Proteomes" id="UP000516437">
    <property type="component" value="Unassembled WGS sequence"/>
</dbReference>
<feature type="domain" description="Reverse transcriptase zinc-binding" evidence="1">
    <location>
        <begin position="50"/>
        <end position="134"/>
    </location>
</feature>
<dbReference type="OrthoDB" id="1743286at2759"/>
<proteinExistence type="predicted"/>
<evidence type="ECO:0000313" key="3">
    <source>
        <dbReference type="Proteomes" id="UP000516437"/>
    </source>
</evidence>
<gene>
    <name evidence="2" type="ORF">CJ030_MR0G003686</name>
</gene>
<name>A0A6A1UMF4_9ROSI</name>
<dbReference type="InterPro" id="IPR026960">
    <property type="entry name" value="RVT-Znf"/>
</dbReference>
<dbReference type="Pfam" id="PF13966">
    <property type="entry name" value="zf-RVT"/>
    <property type="match status" value="1"/>
</dbReference>